<dbReference type="Proteomes" id="UP000035680">
    <property type="component" value="Unassembled WGS sequence"/>
</dbReference>
<feature type="transmembrane region" description="Helical" evidence="14">
    <location>
        <begin position="319"/>
        <end position="337"/>
    </location>
</feature>
<dbReference type="AlphaFoldDB" id="A0A0K0G2I2"/>
<dbReference type="WBParaSite" id="SVE_1893100.1">
    <property type="protein sequence ID" value="SVE_1893100.1"/>
    <property type="gene ID" value="SVE_1893100"/>
</dbReference>
<keyword evidence="9" id="KW-0460">Magnesium</keyword>
<feature type="transmembrane region" description="Helical" evidence="14">
    <location>
        <begin position="349"/>
        <end position="369"/>
    </location>
</feature>
<evidence type="ECO:0000256" key="3">
    <source>
        <dbReference type="ARBA" id="ARBA00004991"/>
    </source>
</evidence>
<keyword evidence="13 14" id="KW-0472">Membrane</keyword>
<keyword evidence="11 14" id="KW-1133">Transmembrane helix</keyword>
<evidence type="ECO:0000256" key="5">
    <source>
        <dbReference type="ARBA" id="ARBA00012369"/>
    </source>
</evidence>
<keyword evidence="16" id="KW-1185">Reference proteome</keyword>
<evidence type="ECO:0000256" key="7">
    <source>
        <dbReference type="ARBA" id="ARBA00022723"/>
    </source>
</evidence>
<keyword evidence="7" id="KW-0479">Metal-binding</keyword>
<protein>
    <recommendedName>
        <fullName evidence="5">sphingomyelin phosphodiesterase</fullName>
        <ecNumber evidence="5">3.1.4.12</ecNumber>
    </recommendedName>
</protein>
<comment type="similarity">
    <text evidence="4">Belongs to the neutral sphingomyelinase family.</text>
</comment>
<evidence type="ECO:0000256" key="11">
    <source>
        <dbReference type="ARBA" id="ARBA00022989"/>
    </source>
</evidence>
<comment type="pathway">
    <text evidence="3">Sphingolipid metabolism.</text>
</comment>
<dbReference type="EC" id="3.1.4.12" evidence="5"/>
<sequence>MNIQLKVATLNCWAIKIPLFGSKDRQKRIKAIGEYLYESDYDIVAFQELWAESDYNYIADFVKKIYPFTHYFHNGYTGSGTCVFSRHRIISTFKHCYSLNGFAHHIHRGDWFGGKLIGMAEIQIGSIKVAFYTTHLHAEYDRENDTYLPHRIIQAYEVGQFVRYSSRGSDVAIVTGDFNIEPEDLAYKLITDIADLKDSWVEKPNYIGDLGMTCDRPDNCYTQRKLLKKNPNGKRLDYIFFKEGVGNITLVSCENCFDKIPGTNINYSDHLGVSAHFNIKEAVRQIPENNALTVDYDMMNEALHILDNGQRRAMKDRKLFSISSFFLIIALIISLWFDDIFGLRIIMDILRFIIAIMFGFFFWHTLVILRIELKGLKESRATFKELMRKSPESINDNLSTDNSDS</sequence>
<dbReference type="InterPro" id="IPR036691">
    <property type="entry name" value="Endo/exonu/phosph_ase_sf"/>
</dbReference>
<evidence type="ECO:0000256" key="14">
    <source>
        <dbReference type="SAM" id="Phobius"/>
    </source>
</evidence>
<dbReference type="STRING" id="75913.A0A0K0G2I2"/>
<dbReference type="GO" id="GO:0016020">
    <property type="term" value="C:membrane"/>
    <property type="evidence" value="ECO:0007669"/>
    <property type="project" value="UniProtKB-SubCell"/>
</dbReference>
<evidence type="ECO:0000313" key="16">
    <source>
        <dbReference type="Proteomes" id="UP000035680"/>
    </source>
</evidence>
<dbReference type="PANTHER" id="PTHR16320:SF24">
    <property type="entry name" value="PHOSPHODIESTERASE, PUTATIVE-RELATED"/>
    <property type="match status" value="1"/>
</dbReference>
<comment type="pathway">
    <text evidence="2">Lipid metabolism; sphingolipid metabolism.</text>
</comment>
<keyword evidence="12" id="KW-0443">Lipid metabolism</keyword>
<evidence type="ECO:0000256" key="2">
    <source>
        <dbReference type="ARBA" id="ARBA00004760"/>
    </source>
</evidence>
<evidence type="ECO:0000256" key="1">
    <source>
        <dbReference type="ARBA" id="ARBA00004141"/>
    </source>
</evidence>
<dbReference type="InterPro" id="IPR038772">
    <property type="entry name" value="Sph/SMPD2-like"/>
</dbReference>
<evidence type="ECO:0000256" key="4">
    <source>
        <dbReference type="ARBA" id="ARBA00006335"/>
    </source>
</evidence>
<reference evidence="17" key="2">
    <citation type="submission" date="2015-08" db="UniProtKB">
        <authorList>
            <consortium name="WormBaseParasite"/>
        </authorList>
    </citation>
    <scope>IDENTIFICATION</scope>
</reference>
<proteinExistence type="inferred from homology"/>
<dbReference type="GO" id="GO:0006665">
    <property type="term" value="P:sphingolipid metabolic process"/>
    <property type="evidence" value="ECO:0007669"/>
    <property type="project" value="UniProtKB-KW"/>
</dbReference>
<keyword evidence="8" id="KW-0378">Hydrolase</keyword>
<dbReference type="PANTHER" id="PTHR16320">
    <property type="entry name" value="SPHINGOMYELINASE FAMILY MEMBER"/>
    <property type="match status" value="1"/>
</dbReference>
<evidence type="ECO:0000256" key="12">
    <source>
        <dbReference type="ARBA" id="ARBA00023098"/>
    </source>
</evidence>
<evidence type="ECO:0000256" key="9">
    <source>
        <dbReference type="ARBA" id="ARBA00022842"/>
    </source>
</evidence>
<evidence type="ECO:0000256" key="6">
    <source>
        <dbReference type="ARBA" id="ARBA00022692"/>
    </source>
</evidence>
<dbReference type="Gene3D" id="3.60.10.10">
    <property type="entry name" value="Endonuclease/exonuclease/phosphatase"/>
    <property type="match status" value="1"/>
</dbReference>
<dbReference type="GO" id="GO:0046872">
    <property type="term" value="F:metal ion binding"/>
    <property type="evidence" value="ECO:0007669"/>
    <property type="project" value="UniProtKB-KW"/>
</dbReference>
<evidence type="ECO:0000256" key="10">
    <source>
        <dbReference type="ARBA" id="ARBA00022919"/>
    </source>
</evidence>
<evidence type="ECO:0000256" key="13">
    <source>
        <dbReference type="ARBA" id="ARBA00023136"/>
    </source>
</evidence>
<name>A0A0K0G2I2_STRVS</name>
<accession>A0A0K0G2I2</accession>
<evidence type="ECO:0000313" key="17">
    <source>
        <dbReference type="WBParaSite" id="SVE_1893100.1"/>
    </source>
</evidence>
<organism evidence="16 17">
    <name type="scientific">Strongyloides venezuelensis</name>
    <name type="common">Threadworm</name>
    <dbReference type="NCBI Taxonomy" id="75913"/>
    <lineage>
        <taxon>Eukaryota</taxon>
        <taxon>Metazoa</taxon>
        <taxon>Ecdysozoa</taxon>
        <taxon>Nematoda</taxon>
        <taxon>Chromadorea</taxon>
        <taxon>Rhabditida</taxon>
        <taxon>Tylenchina</taxon>
        <taxon>Panagrolaimomorpha</taxon>
        <taxon>Strongyloidoidea</taxon>
        <taxon>Strongyloididae</taxon>
        <taxon>Strongyloides</taxon>
    </lineage>
</organism>
<dbReference type="GO" id="GO:0004767">
    <property type="term" value="F:sphingomyelin phosphodiesterase activity"/>
    <property type="evidence" value="ECO:0007669"/>
    <property type="project" value="UniProtKB-EC"/>
</dbReference>
<dbReference type="InterPro" id="IPR005135">
    <property type="entry name" value="Endo/exonuclease/phosphatase"/>
</dbReference>
<evidence type="ECO:0000259" key="15">
    <source>
        <dbReference type="Pfam" id="PF03372"/>
    </source>
</evidence>
<dbReference type="Pfam" id="PF03372">
    <property type="entry name" value="Exo_endo_phos"/>
    <property type="match status" value="1"/>
</dbReference>
<keyword evidence="6 14" id="KW-0812">Transmembrane</keyword>
<feature type="domain" description="Endonuclease/exonuclease/phosphatase" evidence="15">
    <location>
        <begin position="8"/>
        <end position="270"/>
    </location>
</feature>
<comment type="subcellular location">
    <subcellularLocation>
        <location evidence="1">Membrane</location>
        <topology evidence="1">Multi-pass membrane protein</topology>
    </subcellularLocation>
</comment>
<evidence type="ECO:0000256" key="8">
    <source>
        <dbReference type="ARBA" id="ARBA00022801"/>
    </source>
</evidence>
<keyword evidence="10" id="KW-0746">Sphingolipid metabolism</keyword>
<reference evidence="16" key="1">
    <citation type="submission" date="2014-07" db="EMBL/GenBank/DDBJ databases">
        <authorList>
            <person name="Martin A.A"/>
            <person name="De Silva N."/>
        </authorList>
    </citation>
    <scope>NUCLEOTIDE SEQUENCE</scope>
</reference>
<dbReference type="SUPFAM" id="SSF56219">
    <property type="entry name" value="DNase I-like"/>
    <property type="match status" value="1"/>
</dbReference>